<feature type="region of interest" description="Disordered" evidence="1">
    <location>
        <begin position="59"/>
        <end position="78"/>
    </location>
</feature>
<evidence type="ECO:0000313" key="2">
    <source>
        <dbReference type="EMBL" id="CCE88956.1"/>
    </source>
</evidence>
<reference evidence="2 3" key="1">
    <citation type="journal article" date="2012" name="G3 (Bethesda)">
        <title>Pichia sorbitophila, an interspecies yeast hybrid reveals early steps of genome resolution following polyploidization.</title>
        <authorList>
            <person name="Leh Louis V."/>
            <person name="Despons L."/>
            <person name="Friedrich A."/>
            <person name="Martin T."/>
            <person name="Durrens P."/>
            <person name="Casaregola S."/>
            <person name="Neuveglise C."/>
            <person name="Fairhead C."/>
            <person name="Marck C."/>
            <person name="Cruz J.A."/>
            <person name="Straub M.L."/>
            <person name="Kugler V."/>
            <person name="Sacerdot C."/>
            <person name="Uzunov Z."/>
            <person name="Thierry A."/>
            <person name="Weiss S."/>
            <person name="Bleykasten C."/>
            <person name="De Montigny J."/>
            <person name="Jacques N."/>
            <person name="Jung P."/>
            <person name="Lemaire M."/>
            <person name="Mallet S."/>
            <person name="Morel G."/>
            <person name="Richard G.F."/>
            <person name="Sarkar A."/>
            <person name="Savel G."/>
            <person name="Schacherer J."/>
            <person name="Seret M.L."/>
            <person name="Talla E."/>
            <person name="Samson G."/>
            <person name="Jubin C."/>
            <person name="Poulain J."/>
            <person name="Vacherie B."/>
            <person name="Barbe V."/>
            <person name="Pelletier E."/>
            <person name="Sherman D.J."/>
            <person name="Westhof E."/>
            <person name="Weissenbach J."/>
            <person name="Baret P.V."/>
            <person name="Wincker P."/>
            <person name="Gaillardin C."/>
            <person name="Dujon B."/>
            <person name="Souciet J.L."/>
        </authorList>
    </citation>
    <scope>NUCLEOTIDE SEQUENCE [LARGE SCALE GENOMIC DNA]</scope>
    <source>
        <strain evidence="3">ATCC MYA-4447 / BCRC 22081 / CBS 7064 / NBRC 10061 / NRRL Y-12695</strain>
    </source>
</reference>
<feature type="compositionally biased region" description="Basic and acidic residues" evidence="1">
    <location>
        <begin position="59"/>
        <end position="68"/>
    </location>
</feature>
<evidence type="ECO:0000256" key="1">
    <source>
        <dbReference type="SAM" id="MobiDB-lite"/>
    </source>
</evidence>
<gene>
    <name evidence="2" type="primary">Piso0_001750</name>
    <name evidence="2" type="ORF">GNLVRS01_PISO0F13249g</name>
</gene>
<proteinExistence type="predicted"/>
<dbReference type="AlphaFoldDB" id="G8YLM2"/>
<dbReference type="HOGENOM" id="CLU_475643_0_0_1"/>
<dbReference type="OrthoDB" id="1918at2759"/>
<dbReference type="PANTHER" id="PTHR12507">
    <property type="entry name" value="REDUCED GROWTH PHENOTYPE 1 RGP1, YEAST -RELATED"/>
    <property type="match status" value="1"/>
</dbReference>
<name>G8YLM2_PICSO</name>
<accession>G8YLM2</accession>
<evidence type="ECO:0000313" key="3">
    <source>
        <dbReference type="Proteomes" id="UP000005222"/>
    </source>
</evidence>
<dbReference type="Pfam" id="PF08737">
    <property type="entry name" value="Rgp1"/>
    <property type="match status" value="1"/>
</dbReference>
<dbReference type="eggNOG" id="ENOG502RR05">
    <property type="taxonomic scope" value="Eukaryota"/>
</dbReference>
<organism evidence="2 3">
    <name type="scientific">Pichia sorbitophila (strain ATCC MYA-4447 / BCRC 22081 / CBS 7064 / NBRC 10061 / NRRL Y-12695)</name>
    <name type="common">Hybrid yeast</name>
    <dbReference type="NCBI Taxonomy" id="559304"/>
    <lineage>
        <taxon>Eukaryota</taxon>
        <taxon>Fungi</taxon>
        <taxon>Dikarya</taxon>
        <taxon>Ascomycota</taxon>
        <taxon>Saccharomycotina</taxon>
        <taxon>Pichiomycetes</taxon>
        <taxon>Debaryomycetaceae</taxon>
        <taxon>Millerozyma</taxon>
    </lineage>
</organism>
<sequence length="676" mass="76163">MPSMNSNGSDNDKKQGYLGEKGNVLVKRISRGLTLKLSYLDSSTPDQTDCVLSIEYNKQNEGEGKAEPEQDTSGGNASNGWFGGFFGSSEAENSENIKNSKDTEKDEVDILLGHAQLFGAVVLDYNLSSDEASATMDFASRNTEWWNNRDFLKFYNNDEQVEELEEAMGSIDFIRHNLEKRMVIGDKLGGLNDLVLGENRGSSLLSKGNDTDITEIDRYFLSDLLFPFNSAPDPFLSSKSDEALLQGVLSLNELTDSLIPFYSTPQSLLFSNIKLSEGSSKSVKFSIKNTQENLPPEYNTKSTGLACDHGLVSIKYSLVISLIEKDKKTRNKIGQRSVYFPFELKNQKIGHNERWLQHNYLHEVLFDRDWSIHMKENQFNTEQKPVDDEFERKSFLEDLDHLIGSNIKSIPKISTHERKRSTYSASDLEEDSNGKTIPQIPKQLRSQYTIRLNNNILCDINLLKPYFFVGEDINFIINVNVPGVNADRKIAGIVAHLESEEIFHTKRDGEENPCIHAYKVTPSIKVNTLASSIAYTALKSSTPIPVCGTINIPASLTNQFQSSLFDLKHYMSFKITFAQFEDRTENSSEIVESDSKQAEDENGAKDDEDENEMEQDLTQVNTLVVEPPVSSGSRNLEEVRNEVNETSYLGSFDTFKTNKTANEFRFRLPLSILPKA</sequence>
<dbReference type="InParanoid" id="G8YLM2"/>
<protein>
    <submittedName>
        <fullName evidence="2">Piso0_001750 protein</fullName>
    </submittedName>
</protein>
<dbReference type="EMBL" id="FO082054">
    <property type="protein sequence ID" value="CCE88956.1"/>
    <property type="molecule type" value="Genomic_DNA"/>
</dbReference>
<keyword evidence="3" id="KW-1185">Reference proteome</keyword>
<feature type="compositionally biased region" description="Acidic residues" evidence="1">
    <location>
        <begin position="606"/>
        <end position="615"/>
    </location>
</feature>
<feature type="region of interest" description="Disordered" evidence="1">
    <location>
        <begin position="586"/>
        <end position="615"/>
    </location>
</feature>
<dbReference type="OMA" id="FMDLKYF"/>
<feature type="compositionally biased region" description="Basic and acidic residues" evidence="1">
    <location>
        <begin position="593"/>
        <end position="605"/>
    </location>
</feature>
<dbReference type="InterPro" id="IPR014848">
    <property type="entry name" value="Rgp1"/>
</dbReference>
<dbReference type="Proteomes" id="UP000005222">
    <property type="component" value="Chromosome F"/>
</dbReference>
<dbReference type="STRING" id="559304.G8YLM2"/>